<feature type="region of interest" description="Disordered" evidence="1">
    <location>
        <begin position="309"/>
        <end position="375"/>
    </location>
</feature>
<dbReference type="Proteomes" id="UP000807769">
    <property type="component" value="Unassembled WGS sequence"/>
</dbReference>
<dbReference type="GeneID" id="64627781"/>
<organism evidence="2 3">
    <name type="scientific">Suillus subaureus</name>
    <dbReference type="NCBI Taxonomy" id="48587"/>
    <lineage>
        <taxon>Eukaryota</taxon>
        <taxon>Fungi</taxon>
        <taxon>Dikarya</taxon>
        <taxon>Basidiomycota</taxon>
        <taxon>Agaricomycotina</taxon>
        <taxon>Agaricomycetes</taxon>
        <taxon>Agaricomycetidae</taxon>
        <taxon>Boletales</taxon>
        <taxon>Suillineae</taxon>
        <taxon>Suillaceae</taxon>
        <taxon>Suillus</taxon>
    </lineage>
</organism>
<protein>
    <submittedName>
        <fullName evidence="2">Uncharacterized protein</fullName>
    </submittedName>
</protein>
<evidence type="ECO:0000313" key="3">
    <source>
        <dbReference type="Proteomes" id="UP000807769"/>
    </source>
</evidence>
<reference evidence="2" key="1">
    <citation type="journal article" date="2020" name="New Phytol.">
        <title>Comparative genomics reveals dynamic genome evolution in host specialist ectomycorrhizal fungi.</title>
        <authorList>
            <person name="Lofgren L.A."/>
            <person name="Nguyen N.H."/>
            <person name="Vilgalys R."/>
            <person name="Ruytinx J."/>
            <person name="Liao H.L."/>
            <person name="Branco S."/>
            <person name="Kuo A."/>
            <person name="LaButti K."/>
            <person name="Lipzen A."/>
            <person name="Andreopoulos W."/>
            <person name="Pangilinan J."/>
            <person name="Riley R."/>
            <person name="Hundley H."/>
            <person name="Na H."/>
            <person name="Barry K."/>
            <person name="Grigoriev I.V."/>
            <person name="Stajich J.E."/>
            <person name="Kennedy P.G."/>
        </authorList>
    </citation>
    <scope>NUCLEOTIDE SEQUENCE</scope>
    <source>
        <strain evidence="2">MN1</strain>
    </source>
</reference>
<comment type="caution">
    <text evidence="2">The sequence shown here is derived from an EMBL/GenBank/DDBJ whole genome shotgun (WGS) entry which is preliminary data.</text>
</comment>
<proteinExistence type="predicted"/>
<keyword evidence="3" id="KW-1185">Reference proteome</keyword>
<evidence type="ECO:0000256" key="1">
    <source>
        <dbReference type="SAM" id="MobiDB-lite"/>
    </source>
</evidence>
<dbReference type="EMBL" id="JABBWG010000151">
    <property type="protein sequence ID" value="KAG1799138.1"/>
    <property type="molecule type" value="Genomic_DNA"/>
</dbReference>
<sequence>MYFSNVSFDEFAIVLNLMSGDERHFLKAKMTYFPHTMILIVYSPLPVHDQMTSEISSVISSALHSLLFTRSLLMVNVIPSHIYSEDIFTIPDMQITLTPTTSEVAETKVLWYTETVFSQSKRMALKKIEKVLLTHRKILFILFILISKQTHYEAPTEDSLAYNEALADKSLCPYTFFSPHRDANKLFGPVKAMDHDWINVSKVKYFVWLKEDNKDININNPHMAYGTLFLVLDMGQISIALNQGMDMVKSVMRTKLDVLQPAVNHTNLLTPSAIVFDWDTDITFMSVAVYKTAHFRYCDWYHRNFNGTKHHRMNNGGDEPKAERPSNRRVIMSSSSEGTSSSGDVDSSEGTTSSGDVDSAEGSSSSEGSGSSAVE</sequence>
<dbReference type="AlphaFoldDB" id="A0A9P7DNE9"/>
<accession>A0A9P7DNE9</accession>
<dbReference type="RefSeq" id="XP_041185697.1">
    <property type="nucleotide sequence ID" value="XM_041333764.1"/>
</dbReference>
<feature type="compositionally biased region" description="Low complexity" evidence="1">
    <location>
        <begin position="333"/>
        <end position="375"/>
    </location>
</feature>
<evidence type="ECO:0000313" key="2">
    <source>
        <dbReference type="EMBL" id="KAG1799138.1"/>
    </source>
</evidence>
<dbReference type="OrthoDB" id="2683605at2759"/>
<gene>
    <name evidence="2" type="ORF">BJ212DRAFT_1305590</name>
</gene>
<name>A0A9P7DNE9_9AGAM</name>